<name>A0A517Y2V5_9BACT</name>
<dbReference type="Pfam" id="PF07624">
    <property type="entry name" value="PSD2"/>
    <property type="match status" value="1"/>
</dbReference>
<dbReference type="GO" id="GO:0020037">
    <property type="term" value="F:heme binding"/>
    <property type="evidence" value="ECO:0007669"/>
    <property type="project" value="InterPro"/>
</dbReference>
<gene>
    <name evidence="7" type="ORF">ETAA1_61500</name>
</gene>
<dbReference type="Pfam" id="PF07637">
    <property type="entry name" value="PSD5"/>
    <property type="match status" value="1"/>
</dbReference>
<dbReference type="Pfam" id="PF07631">
    <property type="entry name" value="PSD4"/>
    <property type="match status" value="1"/>
</dbReference>
<dbReference type="Pfam" id="PF07626">
    <property type="entry name" value="PSD3"/>
    <property type="match status" value="1"/>
</dbReference>
<dbReference type="InterPro" id="IPR013043">
    <property type="entry name" value="DUF1595"/>
</dbReference>
<feature type="domain" description="DUF1592" evidence="4">
    <location>
        <begin position="491"/>
        <end position="618"/>
    </location>
</feature>
<dbReference type="KEGG" id="uli:ETAA1_61500"/>
<feature type="domain" description="DUF1588" evidence="3">
    <location>
        <begin position="637"/>
        <end position="734"/>
    </location>
</feature>
<dbReference type="RefSeq" id="WP_145244324.1">
    <property type="nucleotide sequence ID" value="NZ_CP036273.1"/>
</dbReference>
<evidence type="ECO:0000259" key="3">
    <source>
        <dbReference type="Pfam" id="PF07627"/>
    </source>
</evidence>
<dbReference type="SUPFAM" id="SSF46626">
    <property type="entry name" value="Cytochrome c"/>
    <property type="match status" value="1"/>
</dbReference>
<protein>
    <submittedName>
        <fullName evidence="7">Planctomycete cytochrome C</fullName>
    </submittedName>
</protein>
<evidence type="ECO:0000313" key="8">
    <source>
        <dbReference type="Proteomes" id="UP000319576"/>
    </source>
</evidence>
<dbReference type="Proteomes" id="UP000319576">
    <property type="component" value="Chromosome"/>
</dbReference>
<feature type="domain" description="DUF1585" evidence="1">
    <location>
        <begin position="759"/>
        <end position="832"/>
    </location>
</feature>
<evidence type="ECO:0000259" key="1">
    <source>
        <dbReference type="Pfam" id="PF07624"/>
    </source>
</evidence>
<dbReference type="OrthoDB" id="175242at2"/>
<dbReference type="InterPro" id="IPR013042">
    <property type="entry name" value="DUF1592"/>
</dbReference>
<feature type="domain" description="DUF1595" evidence="6">
    <location>
        <begin position="419"/>
        <end position="476"/>
    </location>
</feature>
<proteinExistence type="predicted"/>
<reference evidence="7 8" key="1">
    <citation type="submission" date="2019-02" db="EMBL/GenBank/DDBJ databases">
        <title>Deep-cultivation of Planctomycetes and their phenomic and genomic characterization uncovers novel biology.</title>
        <authorList>
            <person name="Wiegand S."/>
            <person name="Jogler M."/>
            <person name="Boedeker C."/>
            <person name="Pinto D."/>
            <person name="Vollmers J."/>
            <person name="Rivas-Marin E."/>
            <person name="Kohn T."/>
            <person name="Peeters S.H."/>
            <person name="Heuer A."/>
            <person name="Rast P."/>
            <person name="Oberbeckmann S."/>
            <person name="Bunk B."/>
            <person name="Jeske O."/>
            <person name="Meyerdierks A."/>
            <person name="Storesund J.E."/>
            <person name="Kallscheuer N."/>
            <person name="Luecker S."/>
            <person name="Lage O.M."/>
            <person name="Pohl T."/>
            <person name="Merkel B.J."/>
            <person name="Hornburger P."/>
            <person name="Mueller R.-W."/>
            <person name="Bruemmer F."/>
            <person name="Labrenz M."/>
            <person name="Spormann A.M."/>
            <person name="Op den Camp H."/>
            <person name="Overmann J."/>
            <person name="Amann R."/>
            <person name="Jetten M.S.M."/>
            <person name="Mascher T."/>
            <person name="Medema M.H."/>
            <person name="Devos D.P."/>
            <person name="Kaster A.-K."/>
            <person name="Ovreas L."/>
            <person name="Rohde M."/>
            <person name="Galperin M.Y."/>
            <person name="Jogler C."/>
        </authorList>
    </citation>
    <scope>NUCLEOTIDE SEQUENCE [LARGE SCALE GENOMIC DNA]</scope>
    <source>
        <strain evidence="7 8">ETA_A1</strain>
    </source>
</reference>
<dbReference type="Pfam" id="PF07627">
    <property type="entry name" value="PSCyt3"/>
    <property type="match status" value="1"/>
</dbReference>
<evidence type="ECO:0000313" key="7">
    <source>
        <dbReference type="EMBL" id="QDU24136.1"/>
    </source>
</evidence>
<feature type="domain" description="Cytochrome C Planctomycete-type" evidence="5">
    <location>
        <begin position="44"/>
        <end position="90"/>
    </location>
</feature>
<evidence type="ECO:0000259" key="6">
    <source>
        <dbReference type="Pfam" id="PF07637"/>
    </source>
</evidence>
<keyword evidence="8" id="KW-1185">Reference proteome</keyword>
<dbReference type="Pfam" id="PF07635">
    <property type="entry name" value="PSCyt1"/>
    <property type="match status" value="1"/>
</dbReference>
<evidence type="ECO:0000259" key="4">
    <source>
        <dbReference type="Pfam" id="PF07631"/>
    </source>
</evidence>
<dbReference type="InterPro" id="IPR036909">
    <property type="entry name" value="Cyt_c-like_dom_sf"/>
</dbReference>
<sequence length="835" mass="91970">MPAPRLLAAACVLAALVVGPRPAPVRSDDAPPHAKATALLQKHCFGCHGPAKAKGDLRLDKLDPDLVKGNDGDTWREVLDRLNFGDMPPASEPPMAKADRELLTSWLVQERRKAALAKNPATHFRRLTRREYERTLQDLLGLPIDFGTRLPEDGKSKTGFRNDGDALRMSPQQYETYLQIADEALDAAVVSGPAPAVHRFRLSGFEKNDTFKVEPLPKPEDRPGETFAYATPKGKAFRVFNASPPPNNSKKAPWDGTLPPSAVRRHGEAATQFPDFRVAVGFQHAYRKGETRIRVRAARVEGDATRVPVLTVALGSTNFHGVELTPIGEPVVVDQVEARTYEFQARMENISPPNSGPLTDKNAAVLAVWNSAPQVKGEAAPPRLKVEWVEFESPYFEAWPPPTHAAILFPKGDLAEPAYAREVIRRFATRAYRGPVATAELDRLAAHWQAARQDAATLEDSLKETLAVVLSSPRFLALPATRTATAERERLTDHELAARLSYFLWSTMPDAALAKLADEGALRDPAVRAAQIRRMIADPKAWQFVEQFPDQWLELDRLQRVVVNKDRYPGFDDALAAAMRQETVHFFGEVLRKDLSIFQFLASDFTVVNDRLAAHYGIRGVEGPRFRPVKLDAALHRGGVLTHASVLTGTSDGNDGHPIKRGMWLLKNLLDETPPPPPPNVPELNRDSPKLKGLTIPEALAAHRDSAACVGCHRKIDPWGLAFEEYDAVGNWQRDGAGAELRKRRTRNPVDAKAELPGGATVDGLEGLRAELVRSRGDDFRRAVLRKVMAYALGRTLTLGDTDAADALVPALRGRGDRLGALIELVVESEPFQSK</sequence>
<dbReference type="InterPro" id="IPR011429">
    <property type="entry name" value="Cyt_c_Planctomycete-type"/>
</dbReference>
<dbReference type="GO" id="GO:0009055">
    <property type="term" value="F:electron transfer activity"/>
    <property type="evidence" value="ECO:0007669"/>
    <property type="project" value="InterPro"/>
</dbReference>
<dbReference type="EMBL" id="CP036273">
    <property type="protein sequence ID" value="QDU24136.1"/>
    <property type="molecule type" value="Genomic_DNA"/>
</dbReference>
<evidence type="ECO:0000259" key="5">
    <source>
        <dbReference type="Pfam" id="PF07635"/>
    </source>
</evidence>
<dbReference type="InterPro" id="IPR013036">
    <property type="entry name" value="DUF1587"/>
</dbReference>
<feature type="domain" description="DUF1587" evidence="2">
    <location>
        <begin position="125"/>
        <end position="189"/>
    </location>
</feature>
<dbReference type="InterPro" id="IPR013039">
    <property type="entry name" value="DUF1588"/>
</dbReference>
<dbReference type="InterPro" id="IPR011478">
    <property type="entry name" value="DUF1585"/>
</dbReference>
<dbReference type="AlphaFoldDB" id="A0A517Y2V5"/>
<evidence type="ECO:0000259" key="2">
    <source>
        <dbReference type="Pfam" id="PF07626"/>
    </source>
</evidence>
<organism evidence="7 8">
    <name type="scientific">Urbifossiella limnaea</name>
    <dbReference type="NCBI Taxonomy" id="2528023"/>
    <lineage>
        <taxon>Bacteria</taxon>
        <taxon>Pseudomonadati</taxon>
        <taxon>Planctomycetota</taxon>
        <taxon>Planctomycetia</taxon>
        <taxon>Gemmatales</taxon>
        <taxon>Gemmataceae</taxon>
        <taxon>Urbifossiella</taxon>
    </lineage>
</organism>
<accession>A0A517Y2V5</accession>